<gene>
    <name evidence="1" type="ORF">FXN61_41275</name>
</gene>
<reference evidence="1 2" key="1">
    <citation type="submission" date="2019-08" db="EMBL/GenBank/DDBJ databases">
        <title>Lentzea from Indian Himalayas.</title>
        <authorList>
            <person name="Mandal S."/>
            <person name="Mallick Gupta A."/>
            <person name="Maiti P.K."/>
            <person name="Sarkar J."/>
            <person name="Mandal S."/>
        </authorList>
    </citation>
    <scope>NUCLEOTIDE SEQUENCE [LARGE SCALE GENOMIC DNA]</scope>
    <source>
        <strain evidence="1 2">PSKA42</strain>
    </source>
</reference>
<protein>
    <submittedName>
        <fullName evidence="1">Uncharacterized protein</fullName>
    </submittedName>
</protein>
<proteinExistence type="predicted"/>
<dbReference type="EMBL" id="VSRL01000287">
    <property type="protein sequence ID" value="NKE62815.1"/>
    <property type="molecule type" value="Genomic_DNA"/>
</dbReference>
<name>A0ABX1FUV9_9PSEU</name>
<accession>A0ABX1FUV9</accession>
<evidence type="ECO:0000313" key="2">
    <source>
        <dbReference type="Proteomes" id="UP001515943"/>
    </source>
</evidence>
<comment type="caution">
    <text evidence="1">The sequence shown here is derived from an EMBL/GenBank/DDBJ whole genome shotgun (WGS) entry which is preliminary data.</text>
</comment>
<evidence type="ECO:0000313" key="1">
    <source>
        <dbReference type="EMBL" id="NKE62815.1"/>
    </source>
</evidence>
<keyword evidence="2" id="KW-1185">Reference proteome</keyword>
<organism evidence="1 2">
    <name type="scientific">Lentzea indica</name>
    <dbReference type="NCBI Taxonomy" id="2604800"/>
    <lineage>
        <taxon>Bacteria</taxon>
        <taxon>Bacillati</taxon>
        <taxon>Actinomycetota</taxon>
        <taxon>Actinomycetes</taxon>
        <taxon>Pseudonocardiales</taxon>
        <taxon>Pseudonocardiaceae</taxon>
        <taxon>Lentzea</taxon>
    </lineage>
</organism>
<sequence>MRNRLFGVDQLWRSESVIGEEPMFGPTFVPSLIQKDARPGHLCEREEATVAVARMVPRRSPARGDQPK</sequence>
<dbReference type="Proteomes" id="UP001515943">
    <property type="component" value="Unassembled WGS sequence"/>
</dbReference>
<dbReference type="RefSeq" id="WP_167979427.1">
    <property type="nucleotide sequence ID" value="NZ_VSRL01000287.1"/>
</dbReference>